<accession>A0ABT4G8N8</accession>
<sequence length="392" mass="42494">MKKGIIKALSFILMTTIILGGMASLPVKAEPSNYKFDFGAGSVEKGYIGVSASDKYNEKTRYGFNTPENMRNVAASGTGAASDAVQFVTYGTKSTNTFNVDLPNGLYEVKVTLGNTARAIIAAEGVYQIINMTGNSATDSFQIPITDGQLNILVTEGKVGTAFTLSALEINKLSHHPVTNRTIYIGGDSTVCNYYPLSGSVQAGWGQLLPQFVDTDAFQVRNMASGGQIARGFRNDGQLEALLKYIKPGDYFILQLGINDTNPKNNTTEAEFKEIMRDMVKQVKAKGATVVLSTPQGRATDFNSEGVHTSVNRWYRHSILALAQEENVPLVDLNVLSSAYFTSIGREATLALYMKGDTLHPNRAGATELARIVAEDLKKQGLNGFVEEKKEV</sequence>
<dbReference type="PANTHER" id="PTHR43695:SF1">
    <property type="entry name" value="RHAMNOGALACTURONAN ACETYLESTERASE"/>
    <property type="match status" value="1"/>
</dbReference>
<evidence type="ECO:0000259" key="3">
    <source>
        <dbReference type="Pfam" id="PF13472"/>
    </source>
</evidence>
<evidence type="ECO:0000256" key="1">
    <source>
        <dbReference type="ARBA" id="ARBA00008668"/>
    </source>
</evidence>
<gene>
    <name evidence="5" type="ORF">M5X19_06065</name>
</gene>
<reference evidence="5 6" key="1">
    <citation type="submission" date="2022-05" db="EMBL/GenBank/DDBJ databases">
        <title>Genome Sequencing of Bee-Associated Microbes.</title>
        <authorList>
            <person name="Dunlap C."/>
        </authorList>
    </citation>
    <scope>NUCLEOTIDE SEQUENCE [LARGE SCALE GENOMIC DNA]</scope>
    <source>
        <strain evidence="5 6">NRRL B-14421</strain>
    </source>
</reference>
<keyword evidence="6" id="KW-1185">Reference proteome</keyword>
<dbReference type="PANTHER" id="PTHR43695">
    <property type="entry name" value="PUTATIVE (AFU_ORTHOLOGUE AFUA_2G17250)-RELATED"/>
    <property type="match status" value="1"/>
</dbReference>
<proteinExistence type="inferred from homology"/>
<dbReference type="EMBL" id="JAMDMX010000014">
    <property type="protein sequence ID" value="MCY9692478.1"/>
    <property type="molecule type" value="Genomic_DNA"/>
</dbReference>
<dbReference type="Proteomes" id="UP001527099">
    <property type="component" value="Unassembled WGS sequence"/>
</dbReference>
<dbReference type="SUPFAM" id="SSF49785">
    <property type="entry name" value="Galactose-binding domain-like"/>
    <property type="match status" value="1"/>
</dbReference>
<dbReference type="InterPro" id="IPR049033">
    <property type="entry name" value="AGA-YXIM_GBD"/>
</dbReference>
<evidence type="ECO:0000313" key="6">
    <source>
        <dbReference type="Proteomes" id="UP001527099"/>
    </source>
</evidence>
<feature type="domain" description="SGNH hydrolase-type esterase" evidence="3">
    <location>
        <begin position="187"/>
        <end position="366"/>
    </location>
</feature>
<dbReference type="Gene3D" id="2.60.120.430">
    <property type="entry name" value="Galactose-binding lectin"/>
    <property type="match status" value="1"/>
</dbReference>
<comment type="similarity">
    <text evidence="1">Belongs to the 'GDSL' lipolytic enzyme family.</text>
</comment>
<evidence type="ECO:0000256" key="2">
    <source>
        <dbReference type="ARBA" id="ARBA00022801"/>
    </source>
</evidence>
<dbReference type="Pfam" id="PF21254">
    <property type="entry name" value="AGA-YXIM_GBD"/>
    <property type="match status" value="1"/>
</dbReference>
<dbReference type="InterPro" id="IPR008979">
    <property type="entry name" value="Galactose-bd-like_sf"/>
</dbReference>
<name>A0ABT4G8N8_9BACL</name>
<dbReference type="SUPFAM" id="SSF52266">
    <property type="entry name" value="SGNH hydrolase"/>
    <property type="match status" value="1"/>
</dbReference>
<organism evidence="5 6">
    <name type="scientific">Paenibacillus alginolyticus</name>
    <dbReference type="NCBI Taxonomy" id="59839"/>
    <lineage>
        <taxon>Bacteria</taxon>
        <taxon>Bacillati</taxon>
        <taxon>Bacillota</taxon>
        <taxon>Bacilli</taxon>
        <taxon>Bacillales</taxon>
        <taxon>Paenibacillaceae</taxon>
        <taxon>Paenibacillus</taxon>
    </lineage>
</organism>
<dbReference type="InterPro" id="IPR036514">
    <property type="entry name" value="SGNH_hydro_sf"/>
</dbReference>
<comment type="caution">
    <text evidence="5">The sequence shown here is derived from an EMBL/GenBank/DDBJ whole genome shotgun (WGS) entry which is preliminary data.</text>
</comment>
<dbReference type="Gene3D" id="3.40.50.1110">
    <property type="entry name" value="SGNH hydrolase"/>
    <property type="match status" value="1"/>
</dbReference>
<evidence type="ECO:0000313" key="5">
    <source>
        <dbReference type="EMBL" id="MCY9692478.1"/>
    </source>
</evidence>
<feature type="domain" description="Beta-agarase/YXIM esterase-like galactose-binding" evidence="4">
    <location>
        <begin position="34"/>
        <end position="170"/>
    </location>
</feature>
<keyword evidence="2" id="KW-0378">Hydrolase</keyword>
<protein>
    <submittedName>
        <fullName evidence="5">GDSL-type esterase/lipase family protein</fullName>
    </submittedName>
</protein>
<dbReference type="Pfam" id="PF13472">
    <property type="entry name" value="Lipase_GDSL_2"/>
    <property type="match status" value="1"/>
</dbReference>
<dbReference type="InterPro" id="IPR013830">
    <property type="entry name" value="SGNH_hydro"/>
</dbReference>
<dbReference type="CDD" id="cd01821">
    <property type="entry name" value="Rhamnogalacturan_acetylesterase_like"/>
    <property type="match status" value="1"/>
</dbReference>
<dbReference type="InterPro" id="IPR037459">
    <property type="entry name" value="RhgT-like"/>
</dbReference>
<evidence type="ECO:0000259" key="4">
    <source>
        <dbReference type="Pfam" id="PF21254"/>
    </source>
</evidence>